<evidence type="ECO:0000256" key="3">
    <source>
        <dbReference type="PROSITE-ProRule" id="PRU00464"/>
    </source>
</evidence>
<evidence type="ECO:0000256" key="2">
    <source>
        <dbReference type="PIRSR" id="PIRSR601310-3"/>
    </source>
</evidence>
<comment type="caution">
    <text evidence="5">The sequence shown here is derived from an EMBL/GenBank/DDBJ whole genome shotgun (WGS) entry which is preliminary data.</text>
</comment>
<evidence type="ECO:0000259" key="4">
    <source>
        <dbReference type="PROSITE" id="PS51084"/>
    </source>
</evidence>
<protein>
    <submittedName>
        <fullName evidence="5">Zinc-binding protein</fullName>
    </submittedName>
</protein>
<dbReference type="Pfam" id="PF01230">
    <property type="entry name" value="HIT"/>
    <property type="match status" value="1"/>
</dbReference>
<gene>
    <name evidence="5" type="ORF">GZ78_17035</name>
</gene>
<feature type="domain" description="HIT" evidence="4">
    <location>
        <begin position="4"/>
        <end position="113"/>
    </location>
</feature>
<dbReference type="eggNOG" id="COG0537">
    <property type="taxonomic scope" value="Bacteria"/>
</dbReference>
<evidence type="ECO:0000313" key="5">
    <source>
        <dbReference type="EMBL" id="KEQ17474.1"/>
    </source>
</evidence>
<dbReference type="PRINTS" id="PR00332">
    <property type="entry name" value="HISTRIAD"/>
</dbReference>
<dbReference type="STRING" id="1137799.GZ78_17035"/>
<dbReference type="CDD" id="cd01276">
    <property type="entry name" value="PKCI_related"/>
    <property type="match status" value="1"/>
</dbReference>
<evidence type="ECO:0000256" key="1">
    <source>
        <dbReference type="PIRSR" id="PIRSR601310-1"/>
    </source>
</evidence>
<feature type="short sequence motif" description="Histidine triad motif" evidence="2 3">
    <location>
        <begin position="97"/>
        <end position="101"/>
    </location>
</feature>
<keyword evidence="6" id="KW-1185">Reference proteome</keyword>
<name>A0A081NGA1_9GAMM</name>
<dbReference type="InterPro" id="IPR011146">
    <property type="entry name" value="HIT-like"/>
</dbReference>
<feature type="active site" description="Tele-AMP-histidine intermediate" evidence="1">
    <location>
        <position position="99"/>
    </location>
</feature>
<proteinExistence type="predicted"/>
<sequence length="113" mass="12503">MSCLFCKMVEGDIPVDKVYEDDDVLSFRDINPQGPVHIQVIPKKHIATLNDAVPEDQAVLGKMALVASQIAKEEGFAEDGYRTVMNCNSHGCQSVYHIHLHLIGGRQMSWPPG</sequence>
<dbReference type="Proteomes" id="UP000028073">
    <property type="component" value="Unassembled WGS sequence"/>
</dbReference>
<dbReference type="AlphaFoldDB" id="A0A081NGA1"/>
<dbReference type="PROSITE" id="PS00892">
    <property type="entry name" value="HIT_1"/>
    <property type="match status" value="1"/>
</dbReference>
<evidence type="ECO:0000313" key="6">
    <source>
        <dbReference type="Proteomes" id="UP000028073"/>
    </source>
</evidence>
<dbReference type="InterPro" id="IPR001310">
    <property type="entry name" value="Histidine_triad_HIT"/>
</dbReference>
<accession>A0A081NGA1</accession>
<dbReference type="PANTHER" id="PTHR23089">
    <property type="entry name" value="HISTIDINE TRIAD HIT PROTEIN"/>
    <property type="match status" value="1"/>
</dbReference>
<dbReference type="EMBL" id="JOKH01000003">
    <property type="protein sequence ID" value="KEQ17474.1"/>
    <property type="molecule type" value="Genomic_DNA"/>
</dbReference>
<dbReference type="SUPFAM" id="SSF54197">
    <property type="entry name" value="HIT-like"/>
    <property type="match status" value="1"/>
</dbReference>
<dbReference type="RefSeq" id="WP_034837776.1">
    <property type="nucleotide sequence ID" value="NZ_JOKH01000003.1"/>
</dbReference>
<organism evidence="5 6">
    <name type="scientific">Endozoicomonas numazuensis</name>
    <dbReference type="NCBI Taxonomy" id="1137799"/>
    <lineage>
        <taxon>Bacteria</taxon>
        <taxon>Pseudomonadati</taxon>
        <taxon>Pseudomonadota</taxon>
        <taxon>Gammaproteobacteria</taxon>
        <taxon>Oceanospirillales</taxon>
        <taxon>Endozoicomonadaceae</taxon>
        <taxon>Endozoicomonas</taxon>
    </lineage>
</organism>
<dbReference type="InterPro" id="IPR036265">
    <property type="entry name" value="HIT-like_sf"/>
</dbReference>
<reference evidence="5 6" key="1">
    <citation type="submission" date="2014-06" db="EMBL/GenBank/DDBJ databases">
        <title>Whole Genome Sequences of Three Symbiotic Endozoicomonas Bacteria.</title>
        <authorList>
            <person name="Neave M.J."/>
            <person name="Apprill A."/>
            <person name="Voolstra C.R."/>
        </authorList>
    </citation>
    <scope>NUCLEOTIDE SEQUENCE [LARGE SCALE GENOMIC DNA]</scope>
    <source>
        <strain evidence="5 6">DSM 25634</strain>
    </source>
</reference>
<dbReference type="Gene3D" id="3.30.428.10">
    <property type="entry name" value="HIT-like"/>
    <property type="match status" value="1"/>
</dbReference>
<dbReference type="OrthoDB" id="9784774at2"/>
<dbReference type="PROSITE" id="PS51084">
    <property type="entry name" value="HIT_2"/>
    <property type="match status" value="1"/>
</dbReference>
<dbReference type="GO" id="GO:0003824">
    <property type="term" value="F:catalytic activity"/>
    <property type="evidence" value="ECO:0007669"/>
    <property type="project" value="InterPro"/>
</dbReference>
<dbReference type="InterPro" id="IPR019808">
    <property type="entry name" value="Histidine_triad_CS"/>
</dbReference>